<evidence type="ECO:0000256" key="1">
    <source>
        <dbReference type="ARBA" id="ARBA00004474"/>
    </source>
</evidence>
<dbReference type="OrthoDB" id="348976at2759"/>
<keyword evidence="3" id="KW-0809">Transit peptide</keyword>
<dbReference type="Proteomes" id="UP001153555">
    <property type="component" value="Unassembled WGS sequence"/>
</dbReference>
<sequence>MHGAVPSGASVLGFLWRGSLRLLPRRPPSVDSSRAQILAEAFSSPALTSHLLLEFLDMGYGSVGLLSFVACSMIVADFISGACLSSCCGCLREVGDVVLYCRLSRSTARRTRLQPLKCSLIGQQQIEDEISKTTPFTEEENALIDALIGIQGRGRSASSAQLQEVERAVQKLEDLKGVPDPTGSSFIEGRWQLMFTTRPATASPIQRTFVGVDAFSVFQEVYLQTDDPRVSNIVKFSDTIGELQVEAVASIEDGKRILFRFDRAAFSFKFLPFKVPYPVPFRLLGDEAKGWLDTTYLSQSGKIRISRGNKGSTFVLQKETEPRQRLLSVISNGSDVRKGIDEFITLNRNAAKGEMELLEGEWLMIWSSQEETESWLENAAKGLMGKQIIRPNGGMKFLVDILLGFKFSMTGKYVKSGINTYDITMDDAAIVAGPYGLPAELETKFTLELLYTDEKIRISRGYNKIIFVHVRVD</sequence>
<name>A0A9N7N642_STRHE</name>
<evidence type="ECO:0000313" key="5">
    <source>
        <dbReference type="EMBL" id="CAA0823873.1"/>
    </source>
</evidence>
<evidence type="ECO:0000313" key="6">
    <source>
        <dbReference type="Proteomes" id="UP001153555"/>
    </source>
</evidence>
<gene>
    <name evidence="5" type="ORF">SHERM_21013</name>
</gene>
<evidence type="ECO:0000259" key="4">
    <source>
        <dbReference type="Pfam" id="PF04755"/>
    </source>
</evidence>
<dbReference type="PANTHER" id="PTHR31906">
    <property type="entry name" value="PLASTID-LIPID-ASSOCIATED PROTEIN 4, CHLOROPLASTIC-RELATED"/>
    <property type="match status" value="1"/>
</dbReference>
<dbReference type="GO" id="GO:0009536">
    <property type="term" value="C:plastid"/>
    <property type="evidence" value="ECO:0007669"/>
    <property type="project" value="UniProtKB-SubCell"/>
</dbReference>
<feature type="domain" description="Plastid lipid-associated protein/fibrillin conserved" evidence="4">
    <location>
        <begin position="140"/>
        <end position="316"/>
    </location>
</feature>
<comment type="subcellular location">
    <subcellularLocation>
        <location evidence="1">Plastid</location>
    </subcellularLocation>
</comment>
<evidence type="ECO:0000256" key="2">
    <source>
        <dbReference type="ARBA" id="ARBA00022640"/>
    </source>
</evidence>
<dbReference type="Pfam" id="PF04755">
    <property type="entry name" value="PAP_fibrillin"/>
    <property type="match status" value="1"/>
</dbReference>
<reference evidence="5" key="1">
    <citation type="submission" date="2019-12" db="EMBL/GenBank/DDBJ databases">
        <authorList>
            <person name="Scholes J."/>
        </authorList>
    </citation>
    <scope>NUCLEOTIDE SEQUENCE</scope>
</reference>
<proteinExistence type="predicted"/>
<dbReference type="InterPro" id="IPR039633">
    <property type="entry name" value="PAP"/>
</dbReference>
<protein>
    <submittedName>
        <fullName evidence="5">Probable plastid-lipid-associated protein 12-chloroplastic</fullName>
    </submittedName>
</protein>
<dbReference type="EMBL" id="CACSLK010024540">
    <property type="protein sequence ID" value="CAA0823873.1"/>
    <property type="molecule type" value="Genomic_DNA"/>
</dbReference>
<comment type="caution">
    <text evidence="5">The sequence shown here is derived from an EMBL/GenBank/DDBJ whole genome shotgun (WGS) entry which is preliminary data.</text>
</comment>
<keyword evidence="6" id="KW-1185">Reference proteome</keyword>
<organism evidence="5 6">
    <name type="scientific">Striga hermonthica</name>
    <name type="common">Purple witchweed</name>
    <name type="synonym">Buchnera hermonthica</name>
    <dbReference type="NCBI Taxonomy" id="68872"/>
    <lineage>
        <taxon>Eukaryota</taxon>
        <taxon>Viridiplantae</taxon>
        <taxon>Streptophyta</taxon>
        <taxon>Embryophyta</taxon>
        <taxon>Tracheophyta</taxon>
        <taxon>Spermatophyta</taxon>
        <taxon>Magnoliopsida</taxon>
        <taxon>eudicotyledons</taxon>
        <taxon>Gunneridae</taxon>
        <taxon>Pentapetalae</taxon>
        <taxon>asterids</taxon>
        <taxon>lamiids</taxon>
        <taxon>Lamiales</taxon>
        <taxon>Orobanchaceae</taxon>
        <taxon>Buchnereae</taxon>
        <taxon>Striga</taxon>
    </lineage>
</organism>
<keyword evidence="2" id="KW-0934">Plastid</keyword>
<dbReference type="AlphaFoldDB" id="A0A9N7N642"/>
<accession>A0A9N7N642</accession>
<dbReference type="InterPro" id="IPR006843">
    <property type="entry name" value="PAP/fibrillin_dom"/>
</dbReference>
<evidence type="ECO:0000256" key="3">
    <source>
        <dbReference type="ARBA" id="ARBA00022946"/>
    </source>
</evidence>